<evidence type="ECO:0000259" key="2">
    <source>
        <dbReference type="Pfam" id="PF17829"/>
    </source>
</evidence>
<keyword evidence="1" id="KW-0378">Hydrolase</keyword>
<dbReference type="InterPro" id="IPR029018">
    <property type="entry name" value="Hex-like_dom2"/>
</dbReference>
<dbReference type="InterPro" id="IPR042301">
    <property type="entry name" value="GH115_sf"/>
</dbReference>
<evidence type="ECO:0000256" key="1">
    <source>
        <dbReference type="ARBA" id="ARBA00022801"/>
    </source>
</evidence>
<feature type="domain" description="Gylcosyl hydrolase 115 C-terminal" evidence="2">
    <location>
        <begin position="773"/>
        <end position="938"/>
    </location>
</feature>
<dbReference type="SUPFAM" id="SSF55545">
    <property type="entry name" value="beta-N-acetylhexosaminidase-like domain"/>
    <property type="match status" value="1"/>
</dbReference>
<evidence type="ECO:0000313" key="3">
    <source>
        <dbReference type="EMBL" id="GAA1997072.1"/>
    </source>
</evidence>
<dbReference type="PANTHER" id="PTHR37842:SF2">
    <property type="entry name" value="GYLCOSYL HYDROLASE 115 C-TERMINAL DOMAIN-CONTAINING PROTEIN"/>
    <property type="match status" value="1"/>
</dbReference>
<dbReference type="PANTHER" id="PTHR37842">
    <property type="match status" value="1"/>
</dbReference>
<evidence type="ECO:0000313" key="4">
    <source>
        <dbReference type="Proteomes" id="UP001500326"/>
    </source>
</evidence>
<dbReference type="EMBL" id="BAAAOH010000001">
    <property type="protein sequence ID" value="GAA1997072.1"/>
    <property type="molecule type" value="Genomic_DNA"/>
</dbReference>
<accession>A0ABP5EFT5</accession>
<organism evidence="3 4">
    <name type="scientific">Microbacterium pumilum</name>
    <dbReference type="NCBI Taxonomy" id="344165"/>
    <lineage>
        <taxon>Bacteria</taxon>
        <taxon>Bacillati</taxon>
        <taxon>Actinomycetota</taxon>
        <taxon>Actinomycetes</taxon>
        <taxon>Micrococcales</taxon>
        <taxon>Microbacteriaceae</taxon>
        <taxon>Microbacterium</taxon>
    </lineage>
</organism>
<dbReference type="Pfam" id="PF17829">
    <property type="entry name" value="GH115_C"/>
    <property type="match status" value="1"/>
</dbReference>
<comment type="caution">
    <text evidence="3">The sequence shown here is derived from an EMBL/GenBank/DDBJ whole genome shotgun (WGS) entry which is preliminary data.</text>
</comment>
<dbReference type="InterPro" id="IPR031924">
    <property type="entry name" value="GH115"/>
</dbReference>
<protein>
    <recommendedName>
        <fullName evidence="2">Gylcosyl hydrolase 115 C-terminal domain-containing protein</fullName>
    </recommendedName>
</protein>
<keyword evidence="4" id="KW-1185">Reference proteome</keyword>
<proteinExistence type="predicted"/>
<gene>
    <name evidence="3" type="ORF">GCM10009777_37640</name>
</gene>
<dbReference type="Gene3D" id="3.30.379.10">
    <property type="entry name" value="Chitobiase/beta-hexosaminidase domain 2-like"/>
    <property type="match status" value="1"/>
</dbReference>
<dbReference type="Gene3D" id="3.20.20.520">
    <property type="entry name" value="Glycosyl hydrolase family 115"/>
    <property type="match status" value="1"/>
</dbReference>
<dbReference type="Gene3D" id="1.20.58.2150">
    <property type="match status" value="1"/>
</dbReference>
<dbReference type="Proteomes" id="UP001500326">
    <property type="component" value="Unassembled WGS sequence"/>
</dbReference>
<reference evidence="4" key="1">
    <citation type="journal article" date="2019" name="Int. J. Syst. Evol. Microbiol.">
        <title>The Global Catalogue of Microorganisms (GCM) 10K type strain sequencing project: providing services to taxonomists for standard genome sequencing and annotation.</title>
        <authorList>
            <consortium name="The Broad Institute Genomics Platform"/>
            <consortium name="The Broad Institute Genome Sequencing Center for Infectious Disease"/>
            <person name="Wu L."/>
            <person name="Ma J."/>
        </authorList>
    </citation>
    <scope>NUCLEOTIDE SEQUENCE [LARGE SCALE GENOMIC DNA]</scope>
    <source>
        <strain evidence="4">JCM 14902</strain>
    </source>
</reference>
<dbReference type="Gene3D" id="2.60.120.1620">
    <property type="match status" value="2"/>
</dbReference>
<sequence>MSSTPHRHHQLTRDRGAGATIAERGERVAVAVATSERAVQRAATNLAADIGRLVGATVTLSDDPVGARIVVGTIGRSPVVDSLIVSGRLDVSALYDEDGAVRWEGFTIAVVDEVLYLVGTDRRGTVYAVYEFARAIGVSPWHWWADAPIHPRDHVTVASDTRISDWPSVRYRGVFINDEEELYHWARQHTADDTIGPETYERVFELLLRLGGNYIWPAMHIGAFNHDPENGRLANEMGIVVGTSHCDILLRSNNHEFQPWADARAEPVEYDYSLAGANRESLRDYWRDSVEQNSDYEVTWTLGVRGVHDSGFETKAIDSDETLDENGKARARVALLQEAIHDQRSILSEALGVTPDHAPQLFIPYKEVLPLYDAGLEVPDDVTLVWANDNFGYLRRFPSETERARAGGHGLYYHSSYWSNYTTSYLGTSSTPLSLMRSELTKAWAGGIRHLWIDNVGGLKPLEIETEFFLRSAWEAGRETSTSDIRDFVARWVDDTFSGSLGTRAADIYARYYQLNNQRKYEHLSAEVFAQIGYGDEAGRRLAGLHALFDEANALLAELPAAERDSFFEVFAIKIHMAYLVNAEFVYADRSTLAHGQGKFAAADAHLATARRFGDHRRQLIHFYNRIMSEGRWDGIFTPEAFPPPVMPLHAAGTPALRIDGAGLGVLVWGAGTTTERTIIFEPYGRIEKWIEVFATGLPGTRFRVESDPWIEVSPPEGIVDSERRLVVRLTDDADALGGRSGRIRVIAPETGDVIDISVTVRCESGRGTDATGWIEAEGVLCIDPAQPDRLTSHGDQAWVIVPDLGRYGNAALQMHAGTAAGSDDAIATASFDVHFTTAGAHILELHRLPSLDSTGRIRVGVSIDGGAPLTVESPSTDEHRGNWRSGVQDNVERLRVDLPSLTAGNHTINLHGIDPWFTISKLVIFTAEPAHSNLGPEFSAHSERGSTFGVEVDPAAIDLGEMDALLRDLYRCAPDDVPLADQLYADRRFWDGETTNRKAIAVAQQRLSSWPSKSSPPTTKDLMADVGLGPLAQKNGVIAFEVEDALADTKHAWRTQADGDSSDWVQTQAETAARTGLAMHVRPRGLSWEEPLEAPGMHFAIDVIGGGTFRVWLLLSFQDDQDDSCVIALDGVPQLVEEQFSGGSLCTYGARQAWIWAHLSDLEIDEGPHTFSIHARKSGLRIDRVYLTLGDELPPVDANWHATTRGAPASAAPVLASRSAN</sequence>
<name>A0ABP5EFT5_9MICO</name>
<dbReference type="Pfam" id="PF15979">
    <property type="entry name" value="Glyco_hydro_115"/>
    <property type="match status" value="1"/>
</dbReference>
<dbReference type="InterPro" id="IPR041437">
    <property type="entry name" value="GH115_C"/>
</dbReference>